<feature type="compositionally biased region" description="Basic and acidic residues" evidence="1">
    <location>
        <begin position="1"/>
        <end position="14"/>
    </location>
</feature>
<comment type="caution">
    <text evidence="2">The sequence shown here is derived from an EMBL/GenBank/DDBJ whole genome shotgun (WGS) entry which is preliminary data.</text>
</comment>
<proteinExistence type="predicted"/>
<dbReference type="RefSeq" id="WP_193779913.1">
    <property type="nucleotide sequence ID" value="NZ_JADDOJ010000021.1"/>
</dbReference>
<organism evidence="2 3">
    <name type="scientific">Ramlibacter aquaticus</name>
    <dbReference type="NCBI Taxonomy" id="2780094"/>
    <lineage>
        <taxon>Bacteria</taxon>
        <taxon>Pseudomonadati</taxon>
        <taxon>Pseudomonadota</taxon>
        <taxon>Betaproteobacteria</taxon>
        <taxon>Burkholderiales</taxon>
        <taxon>Comamonadaceae</taxon>
        <taxon>Ramlibacter</taxon>
    </lineage>
</organism>
<feature type="region of interest" description="Disordered" evidence="1">
    <location>
        <begin position="1"/>
        <end position="20"/>
    </location>
</feature>
<dbReference type="EMBL" id="JADDOJ010000021">
    <property type="protein sequence ID" value="MBE7940367.1"/>
    <property type="molecule type" value="Genomic_DNA"/>
</dbReference>
<evidence type="ECO:0000256" key="1">
    <source>
        <dbReference type="SAM" id="MobiDB-lite"/>
    </source>
</evidence>
<protein>
    <recommendedName>
        <fullName evidence="4">DUF2158 domain-containing protein</fullName>
    </recommendedName>
</protein>
<evidence type="ECO:0000313" key="3">
    <source>
        <dbReference type="Proteomes" id="UP000715965"/>
    </source>
</evidence>
<sequence>MAVERIRKGDKVKAGDGSGPVMDVLAVSNHLAICAWQDAGQSREAVMELHSLRRVAAQQQQQAQPVPDSTPAPAAPGPAADPDAG</sequence>
<evidence type="ECO:0000313" key="2">
    <source>
        <dbReference type="EMBL" id="MBE7940367.1"/>
    </source>
</evidence>
<feature type="region of interest" description="Disordered" evidence="1">
    <location>
        <begin position="54"/>
        <end position="85"/>
    </location>
</feature>
<accession>A0ABR9SF49</accession>
<name>A0ABR9SF49_9BURK</name>
<keyword evidence="3" id="KW-1185">Reference proteome</keyword>
<dbReference type="Proteomes" id="UP000715965">
    <property type="component" value="Unassembled WGS sequence"/>
</dbReference>
<reference evidence="2 3" key="1">
    <citation type="submission" date="2020-10" db="EMBL/GenBank/DDBJ databases">
        <title>Draft genome of Ramlibacter aquaticus LMG 30558.</title>
        <authorList>
            <person name="Props R."/>
        </authorList>
    </citation>
    <scope>NUCLEOTIDE SEQUENCE [LARGE SCALE GENOMIC DNA]</scope>
    <source>
        <strain evidence="2 3">LMG 30558</strain>
    </source>
</reference>
<evidence type="ECO:0008006" key="4">
    <source>
        <dbReference type="Google" id="ProtNLM"/>
    </source>
</evidence>
<gene>
    <name evidence="2" type="ORF">IM725_07265</name>
</gene>